<evidence type="ECO:0000256" key="6">
    <source>
        <dbReference type="ARBA" id="ARBA00022691"/>
    </source>
</evidence>
<evidence type="ECO:0000256" key="2">
    <source>
        <dbReference type="ARBA" id="ARBA00009026"/>
    </source>
</evidence>
<proteinExistence type="inferred from homology"/>
<dbReference type="SUPFAM" id="SSF53335">
    <property type="entry name" value="S-adenosyl-L-methionine-dependent methyltransferases"/>
    <property type="match status" value="1"/>
</dbReference>
<dbReference type="GO" id="GO:0005634">
    <property type="term" value="C:nucleus"/>
    <property type="evidence" value="ECO:0007669"/>
    <property type="project" value="TreeGrafter"/>
</dbReference>
<keyword evidence="10" id="KW-0943">RNA-mediated gene silencing</keyword>
<name>A0A0B7FCH2_THACB</name>
<keyword evidence="6" id="KW-0949">S-adenosyl-L-methionine</keyword>
<reference evidence="13 14" key="1">
    <citation type="submission" date="2014-11" db="EMBL/GenBank/DDBJ databases">
        <authorList>
            <person name="Wibberg Daniel"/>
        </authorList>
    </citation>
    <scope>NUCLEOTIDE SEQUENCE [LARGE SCALE GENOMIC DNA]</scope>
    <source>
        <strain evidence="13">Rhizoctonia solani AG1-IB 7/3/14</strain>
    </source>
</reference>
<evidence type="ECO:0000313" key="13">
    <source>
        <dbReference type="EMBL" id="CEL55721.1"/>
    </source>
</evidence>
<comment type="similarity">
    <text evidence="2">Belongs to the methyltransferase superfamily. HEN1 family.</text>
</comment>
<dbReference type="InterPro" id="IPR029063">
    <property type="entry name" value="SAM-dependent_MTases_sf"/>
</dbReference>
<comment type="cofactor">
    <cofactor evidence="1">
        <name>Mg(2+)</name>
        <dbReference type="ChEBI" id="CHEBI:18420"/>
    </cofactor>
</comment>
<keyword evidence="14" id="KW-1185">Reference proteome</keyword>
<dbReference type="PANTHER" id="PTHR21404:SF3">
    <property type="entry name" value="SMALL RNA 2'-O-METHYLTRANSFERASE"/>
    <property type="match status" value="1"/>
</dbReference>
<dbReference type="InterPro" id="IPR026610">
    <property type="entry name" value="Hen1"/>
</dbReference>
<dbReference type="OrthoDB" id="2154311at2759"/>
<keyword evidence="4 13" id="KW-0489">Methyltransferase</keyword>
<organism evidence="13 14">
    <name type="scientific">Thanatephorus cucumeris (strain AG1-IB / isolate 7/3/14)</name>
    <name type="common">Lettuce bottom rot fungus</name>
    <name type="synonym">Rhizoctonia solani</name>
    <dbReference type="NCBI Taxonomy" id="1108050"/>
    <lineage>
        <taxon>Eukaryota</taxon>
        <taxon>Fungi</taxon>
        <taxon>Dikarya</taxon>
        <taxon>Basidiomycota</taxon>
        <taxon>Agaricomycotina</taxon>
        <taxon>Agaricomycetes</taxon>
        <taxon>Cantharellales</taxon>
        <taxon>Ceratobasidiaceae</taxon>
        <taxon>Rhizoctonia</taxon>
        <taxon>Rhizoctonia solani AG-1</taxon>
    </lineage>
</organism>
<dbReference type="Proteomes" id="UP000059188">
    <property type="component" value="Unassembled WGS sequence"/>
</dbReference>
<dbReference type="GO" id="GO:0001510">
    <property type="term" value="P:RNA methylation"/>
    <property type="evidence" value="ECO:0007669"/>
    <property type="project" value="InterPro"/>
</dbReference>
<evidence type="ECO:0000256" key="8">
    <source>
        <dbReference type="ARBA" id="ARBA00022842"/>
    </source>
</evidence>
<dbReference type="GO" id="GO:0003723">
    <property type="term" value="F:RNA binding"/>
    <property type="evidence" value="ECO:0007669"/>
    <property type="project" value="UniProtKB-KW"/>
</dbReference>
<dbReference type="Gene3D" id="3.40.50.150">
    <property type="entry name" value="Vaccinia Virus protein VP39"/>
    <property type="match status" value="1"/>
</dbReference>
<dbReference type="GO" id="GO:0005737">
    <property type="term" value="C:cytoplasm"/>
    <property type="evidence" value="ECO:0007669"/>
    <property type="project" value="TreeGrafter"/>
</dbReference>
<evidence type="ECO:0000256" key="11">
    <source>
        <dbReference type="ARBA" id="ARBA00035025"/>
    </source>
</evidence>
<evidence type="ECO:0000256" key="5">
    <source>
        <dbReference type="ARBA" id="ARBA00022679"/>
    </source>
</evidence>
<dbReference type="EC" id="2.1.1.386" evidence="11"/>
<evidence type="ECO:0000256" key="9">
    <source>
        <dbReference type="ARBA" id="ARBA00022884"/>
    </source>
</evidence>
<evidence type="ECO:0000256" key="1">
    <source>
        <dbReference type="ARBA" id="ARBA00001946"/>
    </source>
</evidence>
<dbReference type="GO" id="GO:0030422">
    <property type="term" value="P:siRNA processing"/>
    <property type="evidence" value="ECO:0007669"/>
    <property type="project" value="TreeGrafter"/>
</dbReference>
<evidence type="ECO:0000313" key="14">
    <source>
        <dbReference type="Proteomes" id="UP000059188"/>
    </source>
</evidence>
<evidence type="ECO:0000256" key="12">
    <source>
        <dbReference type="ARBA" id="ARBA00048418"/>
    </source>
</evidence>
<keyword evidence="8" id="KW-0460">Magnesium</keyword>
<evidence type="ECO:0000256" key="7">
    <source>
        <dbReference type="ARBA" id="ARBA00022723"/>
    </source>
</evidence>
<accession>A0A0B7FCH2</accession>
<keyword evidence="9" id="KW-0694">RNA-binding</keyword>
<keyword evidence="7" id="KW-0479">Metal-binding</keyword>
<evidence type="ECO:0000256" key="10">
    <source>
        <dbReference type="ARBA" id="ARBA00023158"/>
    </source>
</evidence>
<sequence length="493" mass="55033">MSSSDAPITQTPEDLVVRFMPPLSHERQRWILETLRRHRARSVLDIGCGEGDLLSVLCKPASTIPNDSSLEPGRDLDLTRVAALDIDPDVIQEAAHAATDERKPHYLAPWGSGEDGWYIRWAQLEVAVWLGRLQEPNPSFHGFDAIVSTEVIEHVPEAVLPAFSDVLLGTYLPRLLLLTTPNYTFNARFHPPGVPRKGFIDPTGQTTRVFRHDDHKREWTVDEFDAWCRQAAEKHGYDYKLGGVGVPTERDPYDRNLGYASQTALFVRRDVHIPTLDRLSLDEPQSAHQLITECTFPSDPRAGHPKSNSEIRSALVYLMNMRGEGELTFSELWSELAMPSGGSMGTLENALMEQGETTEEDTLGEWSIVPPRNPNAHTDPKWDRVVVWKEFQPEPLHSEDQGVGYENEGYDVGEGYQYGSGEEYEGDGDYRWEVANPVHDPVPDSWSAPVAMNAGWGTDSDDPASRWGEGIIDEAAAAAIWGASEPKESTSKH</sequence>
<dbReference type="Pfam" id="PF13489">
    <property type="entry name" value="Methyltransf_23"/>
    <property type="match status" value="1"/>
</dbReference>
<dbReference type="EMBL" id="LN679101">
    <property type="protein sequence ID" value="CEL55721.1"/>
    <property type="molecule type" value="Genomic_DNA"/>
</dbReference>
<dbReference type="PANTHER" id="PTHR21404">
    <property type="entry name" value="HEN1"/>
    <property type="match status" value="1"/>
</dbReference>
<protein>
    <recommendedName>
        <fullName evidence="3">Small RNA 2'-O-methyltransferase</fullName>
        <ecNumber evidence="11">2.1.1.386</ecNumber>
    </recommendedName>
</protein>
<comment type="catalytic activity">
    <reaction evidence="12">
        <text>small RNA 3'-end nucleotide + S-adenosyl-L-methionine = small RNA 3'-end 2'-O-methylnucleotide + S-adenosyl-L-homocysteine + H(+)</text>
        <dbReference type="Rhea" id="RHEA:37887"/>
        <dbReference type="Rhea" id="RHEA-COMP:10415"/>
        <dbReference type="Rhea" id="RHEA-COMP:10416"/>
        <dbReference type="ChEBI" id="CHEBI:15378"/>
        <dbReference type="ChEBI" id="CHEBI:57856"/>
        <dbReference type="ChEBI" id="CHEBI:59789"/>
        <dbReference type="ChEBI" id="CHEBI:74896"/>
        <dbReference type="ChEBI" id="CHEBI:74898"/>
        <dbReference type="EC" id="2.1.1.386"/>
    </reaction>
</comment>
<evidence type="ECO:0000256" key="4">
    <source>
        <dbReference type="ARBA" id="ARBA00022603"/>
    </source>
</evidence>
<dbReference type="AlphaFoldDB" id="A0A0B7FCH2"/>
<evidence type="ECO:0000256" key="3">
    <source>
        <dbReference type="ARBA" id="ARBA00021330"/>
    </source>
</evidence>
<dbReference type="GO" id="GO:0046872">
    <property type="term" value="F:metal ion binding"/>
    <property type="evidence" value="ECO:0007669"/>
    <property type="project" value="UniProtKB-KW"/>
</dbReference>
<keyword evidence="5 13" id="KW-0808">Transferase</keyword>
<gene>
    <name evidence="13" type="ORF">RSOLAG1IB_01733</name>
</gene>
<dbReference type="GO" id="GO:0090486">
    <property type="term" value="F:small RNA 2'-O-methyltransferase activity"/>
    <property type="evidence" value="ECO:0007669"/>
    <property type="project" value="UniProtKB-EC"/>
</dbReference>